<protein>
    <submittedName>
        <fullName evidence="2">Uncharacterized protein</fullName>
    </submittedName>
</protein>
<gene>
    <name evidence="2" type="ORF">DC094_12725</name>
</gene>
<feature type="transmembrane region" description="Helical" evidence="1">
    <location>
        <begin position="151"/>
        <end position="171"/>
    </location>
</feature>
<evidence type="ECO:0000256" key="1">
    <source>
        <dbReference type="SAM" id="Phobius"/>
    </source>
</evidence>
<accession>A0A2V1GUZ6</accession>
<keyword evidence="3" id="KW-1185">Reference proteome</keyword>
<feature type="transmembrane region" description="Helical" evidence="1">
    <location>
        <begin position="73"/>
        <end position="90"/>
    </location>
</feature>
<comment type="caution">
    <text evidence="2">The sequence shown here is derived from an EMBL/GenBank/DDBJ whole genome shotgun (WGS) entry which is preliminary data.</text>
</comment>
<keyword evidence="1" id="KW-0472">Membrane</keyword>
<evidence type="ECO:0000313" key="3">
    <source>
        <dbReference type="Proteomes" id="UP000244906"/>
    </source>
</evidence>
<dbReference type="EMBL" id="QDDL01000005">
    <property type="protein sequence ID" value="PVZ68161.1"/>
    <property type="molecule type" value="Genomic_DNA"/>
</dbReference>
<name>A0A2V1GUZ6_9GAMM</name>
<reference evidence="2 3" key="1">
    <citation type="submission" date="2018-04" db="EMBL/GenBank/DDBJ databases">
        <title>Thalassorhabdus spongiae gen. nov., sp. nov., isolated from a marine sponge in South-West Iceland.</title>
        <authorList>
            <person name="Knobloch S."/>
            <person name="Daussin A."/>
            <person name="Johannsson R."/>
            <person name="Marteinsson V.T."/>
        </authorList>
    </citation>
    <scope>NUCLEOTIDE SEQUENCE [LARGE SCALE GENOMIC DNA]</scope>
    <source>
        <strain evidence="2 3">Hp12</strain>
    </source>
</reference>
<dbReference type="Proteomes" id="UP000244906">
    <property type="component" value="Unassembled WGS sequence"/>
</dbReference>
<sequence>MAFFTRSKINDKGLYKMENNHKYIVQLCGICEHEIQIKSPIHPYKTVICKNCNAHYLPEEMPTKKNSSVKRKVYLYAELIILATAMYLTLEVFPDTKENHWRLFSFFTLYIIIFSVFQRFVFGKDPLPEYKFKLVATPKEIPESWQKKERWAVLGSLLFTASLLGVLFLFIT</sequence>
<evidence type="ECO:0000313" key="2">
    <source>
        <dbReference type="EMBL" id="PVZ68161.1"/>
    </source>
</evidence>
<proteinExistence type="predicted"/>
<keyword evidence="1" id="KW-0812">Transmembrane</keyword>
<keyword evidence="1" id="KW-1133">Transmembrane helix</keyword>
<organism evidence="2 3">
    <name type="scientific">Pelagibaculum spongiae</name>
    <dbReference type="NCBI Taxonomy" id="2080658"/>
    <lineage>
        <taxon>Bacteria</taxon>
        <taxon>Pseudomonadati</taxon>
        <taxon>Pseudomonadota</taxon>
        <taxon>Gammaproteobacteria</taxon>
        <taxon>Oceanospirillales</taxon>
        <taxon>Pelagibaculum</taxon>
    </lineage>
</organism>
<dbReference type="AlphaFoldDB" id="A0A2V1GUZ6"/>
<feature type="transmembrane region" description="Helical" evidence="1">
    <location>
        <begin position="102"/>
        <end position="122"/>
    </location>
</feature>